<dbReference type="SMART" id="SM00422">
    <property type="entry name" value="HTH_MERR"/>
    <property type="match status" value="1"/>
</dbReference>
<dbReference type="EMBL" id="BIFR01000002">
    <property type="protein sequence ID" value="GCE15202.1"/>
    <property type="molecule type" value="Genomic_DNA"/>
</dbReference>
<evidence type="ECO:0000256" key="3">
    <source>
        <dbReference type="ARBA" id="ARBA00023163"/>
    </source>
</evidence>
<protein>
    <submittedName>
        <fullName evidence="6">MerR family transcriptional regulator</fullName>
    </submittedName>
</protein>
<keyword evidence="4" id="KW-0175">Coiled coil</keyword>
<dbReference type="GO" id="GO:0003700">
    <property type="term" value="F:DNA-binding transcription factor activity"/>
    <property type="evidence" value="ECO:0007669"/>
    <property type="project" value="InterPro"/>
</dbReference>
<dbReference type="PANTHER" id="PTHR30204:SF94">
    <property type="entry name" value="HEAVY METAL-DEPENDENT TRANSCRIPTIONAL REGULATOR HI_0293-RELATED"/>
    <property type="match status" value="1"/>
</dbReference>
<evidence type="ECO:0000256" key="1">
    <source>
        <dbReference type="ARBA" id="ARBA00023015"/>
    </source>
</evidence>
<keyword evidence="7" id="KW-1185">Reference proteome</keyword>
<dbReference type="InterPro" id="IPR009061">
    <property type="entry name" value="DNA-bd_dom_put_sf"/>
</dbReference>
<dbReference type="RefSeq" id="WP_126582693.1">
    <property type="nucleotide sequence ID" value="NZ_BIFR01000002.1"/>
</dbReference>
<keyword evidence="2" id="KW-0238">DNA-binding</keyword>
<proteinExistence type="predicted"/>
<comment type="caution">
    <text evidence="6">The sequence shown here is derived from an EMBL/GenBank/DDBJ whole genome shotgun (WGS) entry which is preliminary data.</text>
</comment>
<gene>
    <name evidence="6" type="ORF">KTT_50610</name>
</gene>
<dbReference type="Gene3D" id="1.10.1660.10">
    <property type="match status" value="1"/>
</dbReference>
<evidence type="ECO:0000259" key="5">
    <source>
        <dbReference type="PROSITE" id="PS50937"/>
    </source>
</evidence>
<feature type="coiled-coil region" evidence="4">
    <location>
        <begin position="79"/>
        <end position="106"/>
    </location>
</feature>
<evidence type="ECO:0000313" key="7">
    <source>
        <dbReference type="Proteomes" id="UP000287352"/>
    </source>
</evidence>
<dbReference type="Proteomes" id="UP000287352">
    <property type="component" value="Unassembled WGS sequence"/>
</dbReference>
<dbReference type="PANTHER" id="PTHR30204">
    <property type="entry name" value="REDOX-CYCLING DRUG-SENSING TRANSCRIPTIONAL ACTIVATOR SOXR"/>
    <property type="match status" value="1"/>
</dbReference>
<organism evidence="6 7">
    <name type="scientific">Tengunoibacter tsumagoiensis</name>
    <dbReference type="NCBI Taxonomy" id="2014871"/>
    <lineage>
        <taxon>Bacteria</taxon>
        <taxon>Bacillati</taxon>
        <taxon>Chloroflexota</taxon>
        <taxon>Ktedonobacteria</taxon>
        <taxon>Ktedonobacterales</taxon>
        <taxon>Dictyobacteraceae</taxon>
        <taxon>Tengunoibacter</taxon>
    </lineage>
</organism>
<name>A0A402A7S5_9CHLR</name>
<keyword evidence="3" id="KW-0804">Transcription</keyword>
<keyword evidence="1" id="KW-0805">Transcription regulation</keyword>
<dbReference type="GO" id="GO:0003677">
    <property type="term" value="F:DNA binding"/>
    <property type="evidence" value="ECO:0007669"/>
    <property type="project" value="UniProtKB-KW"/>
</dbReference>
<dbReference type="InterPro" id="IPR000551">
    <property type="entry name" value="MerR-type_HTH_dom"/>
</dbReference>
<reference evidence="7" key="1">
    <citation type="submission" date="2018-12" db="EMBL/GenBank/DDBJ databases">
        <title>Tengunoibacter tsumagoiensis gen. nov., sp. nov., Dictyobacter kobayashii sp. nov., D. alpinus sp. nov., and D. joshuensis sp. nov. and description of Dictyobacteraceae fam. nov. within the order Ktedonobacterales isolated from Tengu-no-mugimeshi.</title>
        <authorList>
            <person name="Wang C.M."/>
            <person name="Zheng Y."/>
            <person name="Sakai Y."/>
            <person name="Toyoda A."/>
            <person name="Minakuchi Y."/>
            <person name="Abe K."/>
            <person name="Yokota A."/>
            <person name="Yabe S."/>
        </authorList>
    </citation>
    <scope>NUCLEOTIDE SEQUENCE [LARGE SCALE GENOMIC DNA]</scope>
    <source>
        <strain evidence="7">Uno3</strain>
    </source>
</reference>
<dbReference type="InterPro" id="IPR047057">
    <property type="entry name" value="MerR_fam"/>
</dbReference>
<sequence>MLIKELEKKTGLTRHTIRFYEKEGFLEQRSIRRGKNNYRDYSEDAVAYLMMLKAGQAAGFTLAELKELIQADEANELPLQKKVELIRQKMKEIERKKAELDQIQTYLAQMLAHKVALMDVEEKGDAREEYLRHASVLIDALSSP</sequence>
<dbReference type="SUPFAM" id="SSF46955">
    <property type="entry name" value="Putative DNA-binding domain"/>
    <property type="match status" value="1"/>
</dbReference>
<feature type="domain" description="HTH merR-type" evidence="5">
    <location>
        <begin position="1"/>
        <end position="71"/>
    </location>
</feature>
<accession>A0A402A7S5</accession>
<dbReference type="PROSITE" id="PS50937">
    <property type="entry name" value="HTH_MERR_2"/>
    <property type="match status" value="1"/>
</dbReference>
<dbReference type="OrthoDB" id="9791488at2"/>
<evidence type="ECO:0000256" key="4">
    <source>
        <dbReference type="SAM" id="Coils"/>
    </source>
</evidence>
<evidence type="ECO:0000256" key="2">
    <source>
        <dbReference type="ARBA" id="ARBA00023125"/>
    </source>
</evidence>
<dbReference type="Pfam" id="PF13411">
    <property type="entry name" value="MerR_1"/>
    <property type="match status" value="1"/>
</dbReference>
<dbReference type="AlphaFoldDB" id="A0A402A7S5"/>
<evidence type="ECO:0000313" key="6">
    <source>
        <dbReference type="EMBL" id="GCE15202.1"/>
    </source>
</evidence>